<evidence type="ECO:0000313" key="2">
    <source>
        <dbReference type="Proteomes" id="UP001162501"/>
    </source>
</evidence>
<gene>
    <name evidence="1" type="ORF">MRATA1EN3_LOCUS9983</name>
</gene>
<name>A0ACB0EDS0_RANTA</name>
<sequence length="284" mass="29832">MGRQPQRLHATLPLRALKSTQGVHTVSDTHTSGPGRPGWSSRWVLLGPARTPGNRPTPTLLPETAPGTPSPQSLWTPPPDPVSSLGAQLGVLPPSALAAFSGVRQEAPALQTNASMPPEASSSKTLSRNPFNNVGRRELGRQQARASRPGQQRGPGVLLPGSAALWPRSPRDSGGNGIAGSSSAERPPARRLPVSLSGSSADPRERGPFSRQPSGSTPSRRASRQAARVPARLTREGPGPALPVPRVLPARPAQERASWDSEVLRGCRAPFLFRMGAPSLGDSL</sequence>
<protein>
    <submittedName>
        <fullName evidence="1">Uncharacterized protein</fullName>
    </submittedName>
</protein>
<dbReference type="EMBL" id="OX596086">
    <property type="protein sequence ID" value="CAI9698770.1"/>
    <property type="molecule type" value="Genomic_DNA"/>
</dbReference>
<evidence type="ECO:0000313" key="1">
    <source>
        <dbReference type="EMBL" id="CAI9698770.1"/>
    </source>
</evidence>
<organism evidence="1 2">
    <name type="scientific">Rangifer tarandus platyrhynchus</name>
    <name type="common">Svalbard reindeer</name>
    <dbReference type="NCBI Taxonomy" id="3082113"/>
    <lineage>
        <taxon>Eukaryota</taxon>
        <taxon>Metazoa</taxon>
        <taxon>Chordata</taxon>
        <taxon>Craniata</taxon>
        <taxon>Vertebrata</taxon>
        <taxon>Euteleostomi</taxon>
        <taxon>Mammalia</taxon>
        <taxon>Eutheria</taxon>
        <taxon>Laurasiatheria</taxon>
        <taxon>Artiodactyla</taxon>
        <taxon>Ruminantia</taxon>
        <taxon>Pecora</taxon>
        <taxon>Cervidae</taxon>
        <taxon>Odocoileinae</taxon>
        <taxon>Rangifer</taxon>
    </lineage>
</organism>
<proteinExistence type="predicted"/>
<reference evidence="1" key="1">
    <citation type="submission" date="2023-05" db="EMBL/GenBank/DDBJ databases">
        <authorList>
            <consortium name="ELIXIR-Norway"/>
        </authorList>
    </citation>
    <scope>NUCLEOTIDE SEQUENCE</scope>
</reference>
<accession>A0ACB0EDS0</accession>
<dbReference type="Proteomes" id="UP001162501">
    <property type="component" value="Chromosome 2"/>
</dbReference>